<keyword evidence="6 15" id="KW-0963">Cytoplasm</keyword>
<keyword evidence="11 15" id="KW-0411">Iron-sulfur</keyword>
<keyword evidence="5 15" id="KW-0004">4Fe-4S</keyword>
<dbReference type="InterPro" id="IPR006638">
    <property type="entry name" value="Elp3/MiaA/NifB-like_rSAM"/>
</dbReference>
<dbReference type="PANTHER" id="PTHR13932:SF6">
    <property type="entry name" value="OXYGEN-INDEPENDENT COPROPORPHYRINOGEN III OXIDASE"/>
    <property type="match status" value="1"/>
</dbReference>
<accession>A0A326RNI2</accession>
<dbReference type="InterPro" id="IPR023404">
    <property type="entry name" value="rSAM_horseshoe"/>
</dbReference>
<feature type="binding site" evidence="17">
    <location>
        <position position="78"/>
    </location>
    <ligand>
        <name>[4Fe-4S] cluster</name>
        <dbReference type="ChEBI" id="CHEBI:49883"/>
        <note>4Fe-4S-S-AdoMet</note>
    </ligand>
</feature>
<dbReference type="GO" id="GO:0004109">
    <property type="term" value="F:coproporphyrinogen oxidase activity"/>
    <property type="evidence" value="ECO:0007669"/>
    <property type="project" value="InterPro"/>
</dbReference>
<evidence type="ECO:0000256" key="15">
    <source>
        <dbReference type="PIRNR" id="PIRNR000167"/>
    </source>
</evidence>
<dbReference type="SFLD" id="SFLDS00029">
    <property type="entry name" value="Radical_SAM"/>
    <property type="match status" value="1"/>
</dbReference>
<dbReference type="InterPro" id="IPR004558">
    <property type="entry name" value="Coprogen_oxidase_HemN"/>
</dbReference>
<keyword evidence="12 15" id="KW-0627">Porphyrin biosynthesis</keyword>
<comment type="cofactor">
    <cofactor evidence="15 17">
        <name>[4Fe-4S] cluster</name>
        <dbReference type="ChEBI" id="CHEBI:49883"/>
    </cofactor>
    <text evidence="15 17">Binds 1 [4Fe-4S] cluster. The cluster is coordinated with 3 cysteines and an exchangeable S-adenosyl-L-methionine.</text>
</comment>
<dbReference type="PANTHER" id="PTHR13932">
    <property type="entry name" value="COPROPORPHYRINIGEN III OXIDASE"/>
    <property type="match status" value="1"/>
</dbReference>
<reference evidence="19 20" key="1">
    <citation type="submission" date="2018-06" db="EMBL/GenBank/DDBJ databases">
        <title>Genomic Encyclopedia of Archaeal and Bacterial Type Strains, Phase II (KMG-II): from individual species to whole genera.</title>
        <authorList>
            <person name="Goeker M."/>
        </authorList>
    </citation>
    <scope>NUCLEOTIDE SEQUENCE [LARGE SCALE GENOMIC DNA]</scope>
    <source>
        <strain evidence="19 20">T4</strain>
    </source>
</reference>
<dbReference type="AlphaFoldDB" id="A0A326RNI2"/>
<dbReference type="GO" id="GO:0046872">
    <property type="term" value="F:metal ion binding"/>
    <property type="evidence" value="ECO:0007669"/>
    <property type="project" value="UniProtKB-KW"/>
</dbReference>
<dbReference type="GO" id="GO:0051989">
    <property type="term" value="F:coproporphyrinogen dehydrogenase activity"/>
    <property type="evidence" value="ECO:0007669"/>
    <property type="project" value="UniProtKB-EC"/>
</dbReference>
<feature type="binding site" evidence="16">
    <location>
        <position position="155"/>
    </location>
    <ligand>
        <name>S-adenosyl-L-methionine</name>
        <dbReference type="ChEBI" id="CHEBI:59789"/>
        <label>1</label>
    </ligand>
</feature>
<dbReference type="InterPro" id="IPR058240">
    <property type="entry name" value="rSAM_sf"/>
</dbReference>
<comment type="caution">
    <text evidence="19">The sequence shown here is derived from an EMBL/GenBank/DDBJ whole genome shotgun (WGS) entry which is preliminary data.</text>
</comment>
<dbReference type="GO" id="GO:0006782">
    <property type="term" value="P:protoporphyrinogen IX biosynthetic process"/>
    <property type="evidence" value="ECO:0007669"/>
    <property type="project" value="UniProtKB-UniPathway"/>
</dbReference>
<keyword evidence="7 15" id="KW-0949">S-adenosyl-L-methionine</keyword>
<evidence type="ECO:0000256" key="7">
    <source>
        <dbReference type="ARBA" id="ARBA00022691"/>
    </source>
</evidence>
<feature type="binding site" evidence="16">
    <location>
        <position position="182"/>
    </location>
    <ligand>
        <name>S-adenosyl-L-methionine</name>
        <dbReference type="ChEBI" id="CHEBI:59789"/>
        <label>2</label>
    </ligand>
</feature>
<organism evidence="19 20">
    <name type="scientific">Algoriphagus aquaeductus</name>
    <dbReference type="NCBI Taxonomy" id="475299"/>
    <lineage>
        <taxon>Bacteria</taxon>
        <taxon>Pseudomonadati</taxon>
        <taxon>Bacteroidota</taxon>
        <taxon>Cytophagia</taxon>
        <taxon>Cytophagales</taxon>
        <taxon>Cyclobacteriaceae</taxon>
        <taxon>Algoriphagus</taxon>
    </lineage>
</organism>
<feature type="domain" description="Radical SAM core" evidence="18">
    <location>
        <begin position="56"/>
        <end position="292"/>
    </location>
</feature>
<dbReference type="UniPathway" id="UPA00251">
    <property type="reaction ID" value="UER00323"/>
</dbReference>
<dbReference type="SMART" id="SM00729">
    <property type="entry name" value="Elp3"/>
    <property type="match status" value="1"/>
</dbReference>
<dbReference type="PIRSF" id="PIRSF000167">
    <property type="entry name" value="HemN"/>
    <property type="match status" value="1"/>
</dbReference>
<protein>
    <recommendedName>
        <fullName evidence="15">Coproporphyrinogen-III oxidase</fullName>
        <ecNumber evidence="15">1.3.98.3</ecNumber>
    </recommendedName>
</protein>
<proteinExistence type="inferred from homology"/>
<feature type="binding site" evidence="16">
    <location>
        <begin position="77"/>
        <end position="79"/>
    </location>
    <ligand>
        <name>S-adenosyl-L-methionine</name>
        <dbReference type="ChEBI" id="CHEBI:59789"/>
        <label>2</label>
    </ligand>
</feature>
<keyword evidence="10 15" id="KW-0408">Iron</keyword>
<dbReference type="GO" id="GO:0005737">
    <property type="term" value="C:cytoplasm"/>
    <property type="evidence" value="ECO:0007669"/>
    <property type="project" value="UniProtKB-SubCell"/>
</dbReference>
<dbReference type="Gene3D" id="3.80.30.20">
    <property type="entry name" value="tm_1862 like domain"/>
    <property type="match status" value="1"/>
</dbReference>
<sequence>MRICLKINHMALSPELIRKYNQPVPRYTSYPTVPLWDNQLSTQDWENTVKTAFEQFGKEEGISLYIHLPFCENLCTYCGCNKRITKNHRVEDPYIEALLREWEHYLGVLGSAPKIAGIHLGGGTPTFFSPESLEFLISKILKSADLAENFEFSFEGHPNNTTWEHLEELAALGFDRVSYGIQDFDEKVQQAIHRTQPFEKVKEATENARKSGYTSINFDLIYGLPHQTIDTLAHTFKRVQELRPERIAFYSYAHLPSAFPAQKSFENHLPQEEQKRALYEFGKSKLLEMGYEEVGMDHFALPNDPLCLAKKNGKLHRNFMGYTTLPAKMLLGLGASSISDVWIGFAQNEKRIETYQDLVKNHQLPLIKGHILNEEDLEIRKLILDLICKGKAEVPFWIWDKLPQKNRQALEDFEKEGLLKLQNQYLTISSSGMAVVRNICSNFDLRMIENQEKKAVFSRAI</sequence>
<dbReference type="CDD" id="cd01335">
    <property type="entry name" value="Radical_SAM"/>
    <property type="match status" value="1"/>
</dbReference>
<comment type="similarity">
    <text evidence="3 15">Belongs to the anaerobic coproporphyrinogen-III oxidase family.</text>
</comment>
<dbReference type="PROSITE" id="PS51918">
    <property type="entry name" value="RADICAL_SAM"/>
    <property type="match status" value="1"/>
</dbReference>
<name>A0A326RNI2_9BACT</name>
<dbReference type="InterPro" id="IPR034505">
    <property type="entry name" value="Coproporphyrinogen-III_oxidase"/>
</dbReference>
<evidence type="ECO:0000256" key="12">
    <source>
        <dbReference type="ARBA" id="ARBA00023244"/>
    </source>
</evidence>
<evidence type="ECO:0000256" key="17">
    <source>
        <dbReference type="PIRSR" id="PIRSR000167-2"/>
    </source>
</evidence>
<evidence type="ECO:0000256" key="1">
    <source>
        <dbReference type="ARBA" id="ARBA00004496"/>
    </source>
</evidence>
<evidence type="ECO:0000256" key="14">
    <source>
        <dbReference type="ARBA" id="ARBA00048321"/>
    </source>
</evidence>
<feature type="binding site" evidence="17">
    <location>
        <position position="75"/>
    </location>
    <ligand>
        <name>[4Fe-4S] cluster</name>
        <dbReference type="ChEBI" id="CHEBI:49883"/>
        <note>4Fe-4S-S-AdoMet</note>
    </ligand>
</feature>
<dbReference type="Proteomes" id="UP000248917">
    <property type="component" value="Unassembled WGS sequence"/>
</dbReference>
<feature type="binding site" evidence="16">
    <location>
        <position position="194"/>
    </location>
    <ligand>
        <name>S-adenosyl-L-methionine</name>
        <dbReference type="ChEBI" id="CHEBI:59789"/>
        <label>2</label>
    </ligand>
</feature>
<dbReference type="Pfam" id="PF04055">
    <property type="entry name" value="Radical_SAM"/>
    <property type="match status" value="1"/>
</dbReference>
<evidence type="ECO:0000256" key="13">
    <source>
        <dbReference type="ARBA" id="ARBA00024295"/>
    </source>
</evidence>
<dbReference type="GO" id="GO:0051539">
    <property type="term" value="F:4 iron, 4 sulfur cluster binding"/>
    <property type="evidence" value="ECO:0007669"/>
    <property type="project" value="UniProtKB-KW"/>
</dbReference>
<dbReference type="EMBL" id="QKTX01000013">
    <property type="protein sequence ID" value="PZV79791.1"/>
    <property type="molecule type" value="Genomic_DNA"/>
</dbReference>
<comment type="catalytic activity">
    <reaction evidence="14 15">
        <text>coproporphyrinogen III + 2 S-adenosyl-L-methionine = protoporphyrinogen IX + 2 5'-deoxyadenosine + 2 L-methionine + 2 CO2</text>
        <dbReference type="Rhea" id="RHEA:15425"/>
        <dbReference type="ChEBI" id="CHEBI:16526"/>
        <dbReference type="ChEBI" id="CHEBI:17319"/>
        <dbReference type="ChEBI" id="CHEBI:57307"/>
        <dbReference type="ChEBI" id="CHEBI:57309"/>
        <dbReference type="ChEBI" id="CHEBI:57844"/>
        <dbReference type="ChEBI" id="CHEBI:59789"/>
        <dbReference type="EC" id="1.3.98.3"/>
    </reaction>
</comment>
<dbReference type="Gene3D" id="1.10.10.920">
    <property type="match status" value="1"/>
</dbReference>
<feature type="binding site" evidence="16">
    <location>
        <begin position="123"/>
        <end position="124"/>
    </location>
    <ligand>
        <name>S-adenosyl-L-methionine</name>
        <dbReference type="ChEBI" id="CHEBI:59789"/>
        <label>2</label>
    </ligand>
</feature>
<evidence type="ECO:0000256" key="6">
    <source>
        <dbReference type="ARBA" id="ARBA00022490"/>
    </source>
</evidence>
<keyword evidence="8 15" id="KW-0479">Metal-binding</keyword>
<evidence type="ECO:0000256" key="10">
    <source>
        <dbReference type="ARBA" id="ARBA00023004"/>
    </source>
</evidence>
<feature type="binding site" evidence="17">
    <location>
        <position position="71"/>
    </location>
    <ligand>
        <name>[4Fe-4S] cluster</name>
        <dbReference type="ChEBI" id="CHEBI:49883"/>
        <note>4Fe-4S-S-AdoMet</note>
    </ligand>
</feature>
<evidence type="ECO:0000256" key="16">
    <source>
        <dbReference type="PIRSR" id="PIRSR000167-1"/>
    </source>
</evidence>
<evidence type="ECO:0000259" key="18">
    <source>
        <dbReference type="PROSITE" id="PS51918"/>
    </source>
</evidence>
<evidence type="ECO:0000256" key="8">
    <source>
        <dbReference type="ARBA" id="ARBA00022723"/>
    </source>
</evidence>
<feature type="binding site" evidence="16">
    <location>
        <position position="253"/>
    </location>
    <ligand>
        <name>S-adenosyl-L-methionine</name>
        <dbReference type="ChEBI" id="CHEBI:59789"/>
        <label>2</label>
    </ligand>
</feature>
<dbReference type="NCBIfam" id="TIGR00538">
    <property type="entry name" value="hemN"/>
    <property type="match status" value="1"/>
</dbReference>
<feature type="binding site" evidence="16">
    <location>
        <position position="219"/>
    </location>
    <ligand>
        <name>S-adenosyl-L-methionine</name>
        <dbReference type="ChEBI" id="CHEBI:59789"/>
        <label>2</label>
    </ligand>
</feature>
<evidence type="ECO:0000256" key="3">
    <source>
        <dbReference type="ARBA" id="ARBA00005493"/>
    </source>
</evidence>
<evidence type="ECO:0000256" key="11">
    <source>
        <dbReference type="ARBA" id="ARBA00023014"/>
    </source>
</evidence>
<dbReference type="InterPro" id="IPR007197">
    <property type="entry name" value="rSAM"/>
</dbReference>
<comment type="subunit">
    <text evidence="4">Monomer.</text>
</comment>
<feature type="binding site" evidence="16">
    <location>
        <position position="122"/>
    </location>
    <ligand>
        <name>S-adenosyl-L-methionine</name>
        <dbReference type="ChEBI" id="CHEBI:59789"/>
        <label>1</label>
    </ligand>
</feature>
<feature type="binding site" evidence="16">
    <location>
        <position position="65"/>
    </location>
    <ligand>
        <name>S-adenosyl-L-methionine</name>
        <dbReference type="ChEBI" id="CHEBI:59789"/>
        <label>1</label>
    </ligand>
</feature>
<evidence type="ECO:0000313" key="19">
    <source>
        <dbReference type="EMBL" id="PZV79791.1"/>
    </source>
</evidence>
<evidence type="ECO:0000256" key="5">
    <source>
        <dbReference type="ARBA" id="ARBA00022485"/>
    </source>
</evidence>
<gene>
    <name evidence="19" type="ORF">CLV31_113107</name>
</gene>
<evidence type="ECO:0000256" key="9">
    <source>
        <dbReference type="ARBA" id="ARBA00023002"/>
    </source>
</evidence>
<dbReference type="SFLD" id="SFLDG01065">
    <property type="entry name" value="anaerobic_coproporphyrinogen-I"/>
    <property type="match status" value="1"/>
</dbReference>
<dbReference type="EC" id="1.3.98.3" evidence="15"/>
<comment type="subcellular location">
    <subcellularLocation>
        <location evidence="1 15">Cytoplasm</location>
    </subcellularLocation>
</comment>
<dbReference type="SFLD" id="SFLDG01082">
    <property type="entry name" value="B12-binding_domain_containing"/>
    <property type="match status" value="1"/>
</dbReference>
<evidence type="ECO:0000256" key="4">
    <source>
        <dbReference type="ARBA" id="ARBA00011245"/>
    </source>
</evidence>
<keyword evidence="9 15" id="KW-0560">Oxidoreductase</keyword>
<evidence type="ECO:0000313" key="20">
    <source>
        <dbReference type="Proteomes" id="UP000248917"/>
    </source>
</evidence>
<keyword evidence="20" id="KW-1185">Reference proteome</keyword>
<feature type="binding site" evidence="16">
    <location>
        <position position="338"/>
    </location>
    <ligand>
        <name>S-adenosyl-L-methionine</name>
        <dbReference type="ChEBI" id="CHEBI:59789"/>
        <label>1</label>
    </ligand>
</feature>
<comment type="pathway">
    <text evidence="2 15">Porphyrin-containing compound metabolism; protoporphyrin-IX biosynthesis; protoporphyrinogen-IX from coproporphyrinogen-III (AdoMet route): step 1/1.</text>
</comment>
<dbReference type="SUPFAM" id="SSF102114">
    <property type="entry name" value="Radical SAM enzymes"/>
    <property type="match status" value="1"/>
</dbReference>
<evidence type="ECO:0000256" key="2">
    <source>
        <dbReference type="ARBA" id="ARBA00004785"/>
    </source>
</evidence>
<comment type="function">
    <text evidence="13">Involved in the heme biosynthesis. Catalyzes the anaerobic oxidative decarboxylation of propionate groups of rings A and B of coproporphyrinogen III to yield the vinyl groups in protoporphyrinogen IX.</text>
</comment>